<gene>
    <name evidence="1" type="ORF">BJX67DRAFT_230328</name>
</gene>
<name>A0ABR4LKG0_9EURO</name>
<accession>A0ABR4LKG0</accession>
<comment type="caution">
    <text evidence="1">The sequence shown here is derived from an EMBL/GenBank/DDBJ whole genome shotgun (WGS) entry which is preliminary data.</text>
</comment>
<keyword evidence="2" id="KW-1185">Reference proteome</keyword>
<reference evidence="1 2" key="1">
    <citation type="submission" date="2024-07" db="EMBL/GenBank/DDBJ databases">
        <title>Section-level genome sequencing and comparative genomics of Aspergillus sections Usti and Cavernicolus.</title>
        <authorList>
            <consortium name="Lawrence Berkeley National Laboratory"/>
            <person name="Nybo J.L."/>
            <person name="Vesth T.C."/>
            <person name="Theobald S."/>
            <person name="Frisvad J.C."/>
            <person name="Larsen T.O."/>
            <person name="Kjaerboelling I."/>
            <person name="Rothschild-Mancinelli K."/>
            <person name="Lyhne E.K."/>
            <person name="Kogle M.E."/>
            <person name="Barry K."/>
            <person name="Clum A."/>
            <person name="Na H."/>
            <person name="Ledsgaard L."/>
            <person name="Lin J."/>
            <person name="Lipzen A."/>
            <person name="Kuo A."/>
            <person name="Riley R."/>
            <person name="Mondo S."/>
            <person name="Labutti K."/>
            <person name="Haridas S."/>
            <person name="Pangalinan J."/>
            <person name="Salamov A.A."/>
            <person name="Simmons B.A."/>
            <person name="Magnuson J.K."/>
            <person name="Chen J."/>
            <person name="Drula E."/>
            <person name="Henrissat B."/>
            <person name="Wiebenga A."/>
            <person name="Lubbers R.J."/>
            <person name="Gomes A.C."/>
            <person name="Macurrencykelacurrency M.R."/>
            <person name="Stajich J."/>
            <person name="Grigoriev I.V."/>
            <person name="Mortensen U.H."/>
            <person name="De Vries R.P."/>
            <person name="Baker S.E."/>
            <person name="Andersen M.R."/>
        </authorList>
    </citation>
    <scope>NUCLEOTIDE SEQUENCE [LARGE SCALE GENOMIC DNA]</scope>
    <source>
        <strain evidence="1 2">CBS 449.75</strain>
    </source>
</reference>
<dbReference type="EMBL" id="JBFXLQ010000046">
    <property type="protein sequence ID" value="KAL2863862.1"/>
    <property type="molecule type" value="Genomic_DNA"/>
</dbReference>
<dbReference type="Proteomes" id="UP001610432">
    <property type="component" value="Unassembled WGS sequence"/>
</dbReference>
<dbReference type="GeneID" id="98140995"/>
<sequence length="176" mass="19670">MAGHQFLSGSIPQGCDFLFASRLQDVSLSKSHRAHSSTMMINVSAKPATTAPTLGGLSRGRQLFLPLRCRPRSFRPLTQLDFVEANPHRNTWGRHTRQPSSCLAQKAIIVHLGGSPRSLPVRKELNFNLDFVILVTYEPSPSANHLSPTWRSFAWVCMEMDHSGLLKNTQEHRGRA</sequence>
<proteinExistence type="predicted"/>
<evidence type="ECO:0000313" key="2">
    <source>
        <dbReference type="Proteomes" id="UP001610432"/>
    </source>
</evidence>
<dbReference type="RefSeq" id="XP_070882841.1">
    <property type="nucleotide sequence ID" value="XM_071025923.1"/>
</dbReference>
<protein>
    <submittedName>
        <fullName evidence="1">Uncharacterized protein</fullName>
    </submittedName>
</protein>
<evidence type="ECO:0000313" key="1">
    <source>
        <dbReference type="EMBL" id="KAL2863862.1"/>
    </source>
</evidence>
<organism evidence="1 2">
    <name type="scientific">Aspergillus lucknowensis</name>
    <dbReference type="NCBI Taxonomy" id="176173"/>
    <lineage>
        <taxon>Eukaryota</taxon>
        <taxon>Fungi</taxon>
        <taxon>Dikarya</taxon>
        <taxon>Ascomycota</taxon>
        <taxon>Pezizomycotina</taxon>
        <taxon>Eurotiomycetes</taxon>
        <taxon>Eurotiomycetidae</taxon>
        <taxon>Eurotiales</taxon>
        <taxon>Aspergillaceae</taxon>
        <taxon>Aspergillus</taxon>
        <taxon>Aspergillus subgen. Nidulantes</taxon>
    </lineage>
</organism>